<feature type="compositionally biased region" description="Basic residues" evidence="1">
    <location>
        <begin position="43"/>
        <end position="62"/>
    </location>
</feature>
<dbReference type="EMBL" id="MCFG01000802">
    <property type="protein sequence ID" value="ORX43350.1"/>
    <property type="molecule type" value="Genomic_DNA"/>
</dbReference>
<dbReference type="AlphaFoldDB" id="A0A1Y1UZS1"/>
<dbReference type="Gene3D" id="1.25.10.10">
    <property type="entry name" value="Leucine-rich Repeat Variant"/>
    <property type="match status" value="1"/>
</dbReference>
<accession>A0A1Y1UZS1</accession>
<feature type="region of interest" description="Disordered" evidence="1">
    <location>
        <begin position="1"/>
        <end position="136"/>
    </location>
</feature>
<feature type="compositionally biased region" description="Basic and acidic residues" evidence="1">
    <location>
        <begin position="223"/>
        <end position="254"/>
    </location>
</feature>
<comment type="caution">
    <text evidence="3">The sequence shown here is derived from an EMBL/GenBank/DDBJ whole genome shotgun (WGS) entry which is preliminary data.</text>
</comment>
<feature type="compositionally biased region" description="Basic and acidic residues" evidence="1">
    <location>
        <begin position="265"/>
        <end position="304"/>
    </location>
</feature>
<feature type="region of interest" description="Disordered" evidence="1">
    <location>
        <begin position="183"/>
        <end position="309"/>
    </location>
</feature>
<dbReference type="InterPro" id="IPR010473">
    <property type="entry name" value="GTPase-bd"/>
</dbReference>
<dbReference type="GO" id="GO:0030036">
    <property type="term" value="P:actin cytoskeleton organization"/>
    <property type="evidence" value="ECO:0007669"/>
    <property type="project" value="InterPro"/>
</dbReference>
<evidence type="ECO:0000313" key="3">
    <source>
        <dbReference type="EMBL" id="ORX43350.1"/>
    </source>
</evidence>
<keyword evidence="4" id="KW-1185">Reference proteome</keyword>
<sequence>MGNTKSKSSKYDSYTVKGPPTRSNSDPSSIYYISQQQQQLSHKALKKQSKKSKKGKIGKLKHGSSNSVSLPSTSSSLTMLNDPHGEIIITNSSNNNYSSSSLTHSNNTSYRTSSSNRQYSNSQKQYKDDSSSSKPGSYLNLEEEFKKLDFNFDNDLTSSITQTYTNDTLKEKEDNSKRYTQYYGKNNEIKSPVPQYNNEPNESSYRKSSKHSDESLNKSISKSTREELRKSSKHSKEELRKSSRHTERERDLHRHPSSSSRHRHSKDELRKSSKHSRDDLRKSSKRNNEEIKRHNDYISNDPHRSLPVPSTVELNRLSKDVMDALALPSDSRDFISSLPNSQKWELIQKYYNANGNDSAEIYCISYTQKLKENPFDKEVISDIATALHTHMVSDIIDKFINYGGLHLLLSNLKQLEEDDKHYGPSYDEIESLYIQCIKAIMNHGVSL</sequence>
<dbReference type="GO" id="GO:0003779">
    <property type="term" value="F:actin binding"/>
    <property type="evidence" value="ECO:0007669"/>
    <property type="project" value="InterPro"/>
</dbReference>
<dbReference type="GO" id="GO:0031267">
    <property type="term" value="F:small GTPase binding"/>
    <property type="evidence" value="ECO:0007669"/>
    <property type="project" value="InterPro"/>
</dbReference>
<dbReference type="SMART" id="SM01140">
    <property type="entry name" value="Drf_GBD"/>
    <property type="match status" value="1"/>
</dbReference>
<feature type="compositionally biased region" description="Low complexity" evidence="1">
    <location>
        <begin position="63"/>
        <end position="76"/>
    </location>
</feature>
<gene>
    <name evidence="3" type="ORF">BCR32DRAFT_155235</name>
</gene>
<feature type="compositionally biased region" description="Polar residues" evidence="1">
    <location>
        <begin position="194"/>
        <end position="203"/>
    </location>
</feature>
<dbReference type="InterPro" id="IPR016024">
    <property type="entry name" value="ARM-type_fold"/>
</dbReference>
<proteinExistence type="predicted"/>
<feature type="compositionally biased region" description="Low complexity" evidence="1">
    <location>
        <begin position="90"/>
        <end position="124"/>
    </location>
</feature>
<reference evidence="3 4" key="1">
    <citation type="submission" date="2016-08" db="EMBL/GenBank/DDBJ databases">
        <title>A Parts List for Fungal Cellulosomes Revealed by Comparative Genomics.</title>
        <authorList>
            <consortium name="DOE Joint Genome Institute"/>
            <person name="Haitjema C.H."/>
            <person name="Gilmore S.P."/>
            <person name="Henske J.K."/>
            <person name="Solomon K.V."/>
            <person name="De Groot R."/>
            <person name="Kuo A."/>
            <person name="Mondo S.J."/>
            <person name="Salamov A.A."/>
            <person name="Labutti K."/>
            <person name="Zhao Z."/>
            <person name="Chiniquy J."/>
            <person name="Barry K."/>
            <person name="Brewer H.M."/>
            <person name="Purvine S.O."/>
            <person name="Wright A.T."/>
            <person name="Boxma B."/>
            <person name="Van Alen T."/>
            <person name="Hackstein J.H."/>
            <person name="Baker S.E."/>
            <person name="Grigoriev I.V."/>
            <person name="O'Malley M.A."/>
        </authorList>
    </citation>
    <scope>NUCLEOTIDE SEQUENCE [LARGE SCALE GENOMIC DNA]</scope>
    <source>
        <strain evidence="3 4">S4</strain>
    </source>
</reference>
<feature type="compositionally biased region" description="Basic residues" evidence="1">
    <location>
        <begin position="255"/>
        <end position="264"/>
    </location>
</feature>
<dbReference type="Pfam" id="PF06371">
    <property type="entry name" value="Drf_GBD"/>
    <property type="match status" value="1"/>
</dbReference>
<dbReference type="Proteomes" id="UP000193944">
    <property type="component" value="Unassembled WGS sequence"/>
</dbReference>
<dbReference type="InterPro" id="IPR011989">
    <property type="entry name" value="ARM-like"/>
</dbReference>
<dbReference type="SUPFAM" id="SSF48371">
    <property type="entry name" value="ARM repeat"/>
    <property type="match status" value="1"/>
</dbReference>
<organism evidence="3 4">
    <name type="scientific">Anaeromyces robustus</name>
    <dbReference type="NCBI Taxonomy" id="1754192"/>
    <lineage>
        <taxon>Eukaryota</taxon>
        <taxon>Fungi</taxon>
        <taxon>Fungi incertae sedis</taxon>
        <taxon>Chytridiomycota</taxon>
        <taxon>Chytridiomycota incertae sedis</taxon>
        <taxon>Neocallimastigomycetes</taxon>
        <taxon>Neocallimastigales</taxon>
        <taxon>Neocallimastigaceae</taxon>
        <taxon>Anaeromyces</taxon>
    </lineage>
</organism>
<feature type="compositionally biased region" description="Low complexity" evidence="1">
    <location>
        <begin position="28"/>
        <end position="42"/>
    </location>
</feature>
<evidence type="ECO:0000259" key="2">
    <source>
        <dbReference type="SMART" id="SM01140"/>
    </source>
</evidence>
<evidence type="ECO:0000313" key="4">
    <source>
        <dbReference type="Proteomes" id="UP000193944"/>
    </source>
</evidence>
<name>A0A1Y1UZS1_9FUNG</name>
<dbReference type="OrthoDB" id="1668162at2759"/>
<feature type="domain" description="Formin GTPase-binding" evidence="2">
    <location>
        <begin position="306"/>
        <end position="447"/>
    </location>
</feature>
<evidence type="ECO:0000256" key="1">
    <source>
        <dbReference type="SAM" id="MobiDB-lite"/>
    </source>
</evidence>
<dbReference type="STRING" id="1754192.A0A1Y1UZS1"/>
<reference evidence="3 4" key="2">
    <citation type="submission" date="2016-08" db="EMBL/GenBank/DDBJ databases">
        <title>Pervasive Adenine N6-methylation of Active Genes in Fungi.</title>
        <authorList>
            <consortium name="DOE Joint Genome Institute"/>
            <person name="Mondo S.J."/>
            <person name="Dannebaum R.O."/>
            <person name="Kuo R.C."/>
            <person name="Labutti K."/>
            <person name="Haridas S."/>
            <person name="Kuo A."/>
            <person name="Salamov A."/>
            <person name="Ahrendt S.R."/>
            <person name="Lipzen A."/>
            <person name="Sullivan W."/>
            <person name="Andreopoulos W.B."/>
            <person name="Clum A."/>
            <person name="Lindquist E."/>
            <person name="Daum C."/>
            <person name="Ramamoorthy G.K."/>
            <person name="Gryganskyi A."/>
            <person name="Culley D."/>
            <person name="Magnuson J.K."/>
            <person name="James T.Y."/>
            <person name="O'Malley M.A."/>
            <person name="Stajich J.E."/>
            <person name="Spatafora J.W."/>
            <person name="Visel A."/>
            <person name="Grigoriev I.V."/>
        </authorList>
    </citation>
    <scope>NUCLEOTIDE SEQUENCE [LARGE SCALE GENOMIC DNA]</scope>
    <source>
        <strain evidence="3 4">S4</strain>
    </source>
</reference>
<protein>
    <recommendedName>
        <fullName evidence="2">Formin GTPase-binding domain-containing protein</fullName>
    </recommendedName>
</protein>